<evidence type="ECO:0000256" key="5">
    <source>
        <dbReference type="ARBA" id="ARBA00023136"/>
    </source>
</evidence>
<gene>
    <name evidence="8" type="ORF">JI739_21585</name>
</gene>
<evidence type="ECO:0000259" key="7">
    <source>
        <dbReference type="Pfam" id="PF04138"/>
    </source>
</evidence>
<evidence type="ECO:0000256" key="1">
    <source>
        <dbReference type="ARBA" id="ARBA00004141"/>
    </source>
</evidence>
<dbReference type="InterPro" id="IPR007267">
    <property type="entry name" value="GtrA_DPMS_TM"/>
</dbReference>
<dbReference type="EMBL" id="JAEQNA010000010">
    <property type="protein sequence ID" value="MBL0422943.1"/>
    <property type="molecule type" value="Genomic_DNA"/>
</dbReference>
<dbReference type="PANTHER" id="PTHR38459:SF1">
    <property type="entry name" value="PROPHAGE BACTOPRENOL-LINKED GLUCOSE TRANSLOCASE HOMOLOG"/>
    <property type="match status" value="1"/>
</dbReference>
<dbReference type="Pfam" id="PF04138">
    <property type="entry name" value="GtrA_DPMS_TM"/>
    <property type="match status" value="1"/>
</dbReference>
<protein>
    <submittedName>
        <fullName evidence="8">GtrA family protein</fullName>
    </submittedName>
</protein>
<dbReference type="InterPro" id="IPR051401">
    <property type="entry name" value="GtrA_CellWall_Glycosyl"/>
</dbReference>
<proteinExistence type="inferred from homology"/>
<reference evidence="8" key="1">
    <citation type="submission" date="2021-01" db="EMBL/GenBank/DDBJ databases">
        <title>Ramlibacter sp. strain AW1 16S ribosomal RNA gene Genome sequencing and assembly.</title>
        <authorList>
            <person name="Kang M."/>
        </authorList>
    </citation>
    <scope>NUCLEOTIDE SEQUENCE</scope>
    <source>
        <strain evidence="8">AW1</strain>
    </source>
</reference>
<keyword evidence="4 6" id="KW-1133">Transmembrane helix</keyword>
<accession>A0A936ZT16</accession>
<keyword evidence="5 6" id="KW-0472">Membrane</keyword>
<evidence type="ECO:0000256" key="4">
    <source>
        <dbReference type="ARBA" id="ARBA00022989"/>
    </source>
</evidence>
<feature type="domain" description="GtrA/DPMS transmembrane" evidence="7">
    <location>
        <begin position="9"/>
        <end position="126"/>
    </location>
</feature>
<comment type="caution">
    <text evidence="8">The sequence shown here is derived from an EMBL/GenBank/DDBJ whole genome shotgun (WGS) entry which is preliminary data.</text>
</comment>
<evidence type="ECO:0000256" key="6">
    <source>
        <dbReference type="SAM" id="Phobius"/>
    </source>
</evidence>
<dbReference type="RefSeq" id="WP_201686071.1">
    <property type="nucleotide sequence ID" value="NZ_JAEQNA010000010.1"/>
</dbReference>
<feature type="transmembrane region" description="Helical" evidence="6">
    <location>
        <begin position="7"/>
        <end position="29"/>
    </location>
</feature>
<dbReference type="Proteomes" id="UP000613011">
    <property type="component" value="Unassembled WGS sequence"/>
</dbReference>
<feature type="transmembrane region" description="Helical" evidence="6">
    <location>
        <begin position="35"/>
        <end position="54"/>
    </location>
</feature>
<keyword evidence="3 6" id="KW-0812">Transmembrane</keyword>
<evidence type="ECO:0000256" key="2">
    <source>
        <dbReference type="ARBA" id="ARBA00009399"/>
    </source>
</evidence>
<evidence type="ECO:0000256" key="3">
    <source>
        <dbReference type="ARBA" id="ARBA00022692"/>
    </source>
</evidence>
<dbReference type="AlphaFoldDB" id="A0A936ZT16"/>
<organism evidence="8 9">
    <name type="scientific">Ramlibacter aurantiacus</name>
    <dbReference type="NCBI Taxonomy" id="2801330"/>
    <lineage>
        <taxon>Bacteria</taxon>
        <taxon>Pseudomonadati</taxon>
        <taxon>Pseudomonadota</taxon>
        <taxon>Betaproteobacteria</taxon>
        <taxon>Burkholderiales</taxon>
        <taxon>Comamonadaceae</taxon>
        <taxon>Ramlibacter</taxon>
    </lineage>
</organism>
<dbReference type="PANTHER" id="PTHR38459">
    <property type="entry name" value="PROPHAGE BACTOPRENOL-LINKED GLUCOSE TRANSLOCASE HOMOLOG"/>
    <property type="match status" value="1"/>
</dbReference>
<name>A0A936ZT16_9BURK</name>
<comment type="subcellular location">
    <subcellularLocation>
        <location evidence="1">Membrane</location>
        <topology evidence="1">Multi-pass membrane protein</topology>
    </subcellularLocation>
</comment>
<feature type="transmembrane region" description="Helical" evidence="6">
    <location>
        <begin position="103"/>
        <end position="120"/>
    </location>
</feature>
<comment type="similarity">
    <text evidence="2">Belongs to the GtrA family.</text>
</comment>
<evidence type="ECO:0000313" key="8">
    <source>
        <dbReference type="EMBL" id="MBL0422943.1"/>
    </source>
</evidence>
<sequence>MTILPPWLRFAVVGTVGFVVDAGVLLGLIEAFGAHPVLARGISVPVAVWATWYLNRRFTFEARGDAWGSFLRYVVVSLGGAGVNVATYAALMFSSSTFATRPLAALAVASVVALVFNYLGSKHFAFRRRV</sequence>
<dbReference type="GO" id="GO:0000271">
    <property type="term" value="P:polysaccharide biosynthetic process"/>
    <property type="evidence" value="ECO:0007669"/>
    <property type="project" value="InterPro"/>
</dbReference>
<dbReference type="GO" id="GO:0005886">
    <property type="term" value="C:plasma membrane"/>
    <property type="evidence" value="ECO:0007669"/>
    <property type="project" value="TreeGrafter"/>
</dbReference>
<feature type="transmembrane region" description="Helical" evidence="6">
    <location>
        <begin position="70"/>
        <end position="91"/>
    </location>
</feature>
<evidence type="ECO:0000313" key="9">
    <source>
        <dbReference type="Proteomes" id="UP000613011"/>
    </source>
</evidence>
<keyword evidence="9" id="KW-1185">Reference proteome</keyword>